<comment type="caution">
    <text evidence="3">The sequence shown here is derived from an EMBL/GenBank/DDBJ whole genome shotgun (WGS) entry which is preliminary data.</text>
</comment>
<gene>
    <name evidence="3" type="ORF">GCM10010405_51350</name>
</gene>
<dbReference type="Proteomes" id="UP001501638">
    <property type="component" value="Unassembled WGS sequence"/>
</dbReference>
<sequence length="75" mass="8210">MEIGITVAVIIGMIMLGALVIHRLNAQRDERITAFRYSDAPSKPGGRGTKPKRWRPTGGSPKAPTRREYRGGHPG</sequence>
<feature type="transmembrane region" description="Helical" evidence="2">
    <location>
        <begin position="6"/>
        <end position="26"/>
    </location>
</feature>
<reference evidence="4" key="1">
    <citation type="journal article" date="2019" name="Int. J. Syst. Evol. Microbiol.">
        <title>The Global Catalogue of Microorganisms (GCM) 10K type strain sequencing project: providing services to taxonomists for standard genome sequencing and annotation.</title>
        <authorList>
            <consortium name="The Broad Institute Genomics Platform"/>
            <consortium name="The Broad Institute Genome Sequencing Center for Infectious Disease"/>
            <person name="Wu L."/>
            <person name="Ma J."/>
        </authorList>
    </citation>
    <scope>NUCLEOTIDE SEQUENCE [LARGE SCALE GENOMIC DNA]</scope>
    <source>
        <strain evidence="4">JCM 6305</strain>
    </source>
</reference>
<accession>A0ABP5XT70</accession>
<keyword evidence="2" id="KW-0812">Transmembrane</keyword>
<evidence type="ECO:0008006" key="5">
    <source>
        <dbReference type="Google" id="ProtNLM"/>
    </source>
</evidence>
<dbReference type="EMBL" id="BAAASZ010000035">
    <property type="protein sequence ID" value="GAA2460713.1"/>
    <property type="molecule type" value="Genomic_DNA"/>
</dbReference>
<organism evidence="3 4">
    <name type="scientific">Streptomyces macrosporus</name>
    <dbReference type="NCBI Taxonomy" id="44032"/>
    <lineage>
        <taxon>Bacteria</taxon>
        <taxon>Bacillati</taxon>
        <taxon>Actinomycetota</taxon>
        <taxon>Actinomycetes</taxon>
        <taxon>Kitasatosporales</taxon>
        <taxon>Streptomycetaceae</taxon>
        <taxon>Streptomyces</taxon>
    </lineage>
</organism>
<feature type="compositionally biased region" description="Basic and acidic residues" evidence="1">
    <location>
        <begin position="65"/>
        <end position="75"/>
    </location>
</feature>
<evidence type="ECO:0000313" key="3">
    <source>
        <dbReference type="EMBL" id="GAA2460713.1"/>
    </source>
</evidence>
<keyword evidence="2" id="KW-1133">Transmembrane helix</keyword>
<keyword evidence="4" id="KW-1185">Reference proteome</keyword>
<feature type="region of interest" description="Disordered" evidence="1">
    <location>
        <begin position="35"/>
        <end position="75"/>
    </location>
</feature>
<protein>
    <recommendedName>
        <fullName evidence="5">Secreted protein</fullName>
    </recommendedName>
</protein>
<evidence type="ECO:0000256" key="1">
    <source>
        <dbReference type="SAM" id="MobiDB-lite"/>
    </source>
</evidence>
<evidence type="ECO:0000313" key="4">
    <source>
        <dbReference type="Proteomes" id="UP001501638"/>
    </source>
</evidence>
<keyword evidence="2" id="KW-0472">Membrane</keyword>
<proteinExistence type="predicted"/>
<name>A0ABP5XT70_9ACTN</name>
<dbReference type="RefSeq" id="WP_344327719.1">
    <property type="nucleotide sequence ID" value="NZ_BAAASZ010000035.1"/>
</dbReference>
<evidence type="ECO:0000256" key="2">
    <source>
        <dbReference type="SAM" id="Phobius"/>
    </source>
</evidence>